<evidence type="ECO:0000313" key="4">
    <source>
        <dbReference type="Proteomes" id="UP000335496"/>
    </source>
</evidence>
<dbReference type="Proteomes" id="UP000291917">
    <property type="component" value="Unassembled WGS sequence"/>
</dbReference>
<name>A0A4Q5H8A3_9BACE</name>
<dbReference type="EMBL" id="VVZX01000003">
    <property type="protein sequence ID" value="KAA5276198.1"/>
    <property type="molecule type" value="Genomic_DNA"/>
</dbReference>
<gene>
    <name evidence="2" type="ORF">EAJ03_02605</name>
    <name evidence="1" type="ORF">F2Z23_02600</name>
</gene>
<comment type="caution">
    <text evidence="2">The sequence shown here is derived from an EMBL/GenBank/DDBJ whole genome shotgun (WGS) entry which is preliminary data.</text>
</comment>
<dbReference type="AlphaFoldDB" id="A0A4Q5H8A3"/>
<dbReference type="EMBL" id="RCXL01000003">
    <property type="protein sequence ID" value="RYT77454.1"/>
    <property type="molecule type" value="Genomic_DNA"/>
</dbReference>
<reference evidence="2 3" key="2">
    <citation type="journal article" date="2019" name="Science, e1252229">
        <title>Invertible promoters mediate bacterial phase variation, antibiotic resistance, and host adaptation in the gut.</title>
        <authorList>
            <person name="Jiang X."/>
            <person name="Hall A.B."/>
            <person name="Arthur T.D."/>
            <person name="Plichta D.R."/>
            <person name="Covington C.T."/>
            <person name="Poyet M."/>
            <person name="Crothers J."/>
            <person name="Moses P.L."/>
            <person name="Tolonen A.C."/>
            <person name="Vlamakis H."/>
            <person name="Alm E.J."/>
            <person name="Xavier R.J."/>
        </authorList>
    </citation>
    <scope>NUCLEOTIDE SEQUENCE [LARGE SCALE GENOMIC DNA]</scope>
    <source>
        <strain evidence="2">Bj_0095</strain>
        <strain evidence="3">bj_0095</strain>
    </source>
</reference>
<proteinExistence type="predicted"/>
<protein>
    <submittedName>
        <fullName evidence="2">Uncharacterized protein</fullName>
    </submittedName>
</protein>
<organism evidence="2 3">
    <name type="scientific">Bacteroides eggerthii</name>
    <dbReference type="NCBI Taxonomy" id="28111"/>
    <lineage>
        <taxon>Bacteria</taxon>
        <taxon>Pseudomonadati</taxon>
        <taxon>Bacteroidota</taxon>
        <taxon>Bacteroidia</taxon>
        <taxon>Bacteroidales</taxon>
        <taxon>Bacteroidaceae</taxon>
        <taxon>Bacteroides</taxon>
    </lineage>
</organism>
<dbReference type="Proteomes" id="UP000335496">
    <property type="component" value="Unassembled WGS sequence"/>
</dbReference>
<evidence type="ECO:0000313" key="2">
    <source>
        <dbReference type="EMBL" id="RYT77454.1"/>
    </source>
</evidence>
<evidence type="ECO:0000313" key="1">
    <source>
        <dbReference type="EMBL" id="KAA5276198.1"/>
    </source>
</evidence>
<sequence length="182" mass="20289">MKTTLEIKRLNAINAFNKADENGKKLLKDLFGSNTFNLNYKDIKSYEDACAFLGKEPVDFEELNDTLENNGFEPLPEHEIAYKKLEIIAKALNFGWCPNWADFDECKYYPWFDIKKETPAGVGGAGNGAALGVSVLDSGCVASYSLSDADYGGALASKNREIAIYFGNQFAEIWKSYLLPLR</sequence>
<keyword evidence="4" id="KW-1185">Reference proteome</keyword>
<dbReference type="RefSeq" id="WP_130088849.1">
    <property type="nucleotide sequence ID" value="NZ_RCXL01000003.1"/>
</dbReference>
<reference evidence="1 4" key="1">
    <citation type="journal article" date="2019" name="Nat. Med.">
        <title>A library of human gut bacterial isolates paired with longitudinal multiomics data enables mechanistic microbiome research.</title>
        <authorList>
            <person name="Poyet M."/>
            <person name="Groussin M."/>
            <person name="Gibbons S.M."/>
            <person name="Avila-Pacheco J."/>
            <person name="Jiang X."/>
            <person name="Kearney S.M."/>
            <person name="Perrotta A.R."/>
            <person name="Berdy B."/>
            <person name="Zhao S."/>
            <person name="Lieberman T.D."/>
            <person name="Swanson P.K."/>
            <person name="Smith M."/>
            <person name="Roesemann S."/>
            <person name="Alexander J.E."/>
            <person name="Rich S.A."/>
            <person name="Livny J."/>
            <person name="Vlamakis H."/>
            <person name="Clish C."/>
            <person name="Bullock K."/>
            <person name="Deik A."/>
            <person name="Scott J."/>
            <person name="Pierce K.A."/>
            <person name="Xavier R.J."/>
            <person name="Alm E.J."/>
        </authorList>
    </citation>
    <scope>NUCLEOTIDE SEQUENCE [LARGE SCALE GENOMIC DNA]</scope>
    <source>
        <strain evidence="1 4">BIOML-A1</strain>
    </source>
</reference>
<evidence type="ECO:0000313" key="3">
    <source>
        <dbReference type="Proteomes" id="UP000291917"/>
    </source>
</evidence>
<accession>A0A4Q5H8A3</accession>